<name>A0A0E9SJ06_ANGAN</name>
<dbReference type="EMBL" id="GBXM01067902">
    <property type="protein sequence ID" value="JAH40675.1"/>
    <property type="molecule type" value="Transcribed_RNA"/>
</dbReference>
<proteinExistence type="predicted"/>
<dbReference type="AlphaFoldDB" id="A0A0E9SJ06"/>
<organism evidence="1">
    <name type="scientific">Anguilla anguilla</name>
    <name type="common">European freshwater eel</name>
    <name type="synonym">Muraena anguilla</name>
    <dbReference type="NCBI Taxonomy" id="7936"/>
    <lineage>
        <taxon>Eukaryota</taxon>
        <taxon>Metazoa</taxon>
        <taxon>Chordata</taxon>
        <taxon>Craniata</taxon>
        <taxon>Vertebrata</taxon>
        <taxon>Euteleostomi</taxon>
        <taxon>Actinopterygii</taxon>
        <taxon>Neopterygii</taxon>
        <taxon>Teleostei</taxon>
        <taxon>Anguilliformes</taxon>
        <taxon>Anguillidae</taxon>
        <taxon>Anguilla</taxon>
    </lineage>
</organism>
<sequence length="62" mass="7410">MKRIITTECAYTSYHTRTYCTQDLNFSVHLLHVIEVIQKMYACTVCVCYCFINETQDSYHYI</sequence>
<accession>A0A0E9SJ06</accession>
<reference evidence="1" key="1">
    <citation type="submission" date="2014-11" db="EMBL/GenBank/DDBJ databases">
        <authorList>
            <person name="Amaro Gonzalez C."/>
        </authorList>
    </citation>
    <scope>NUCLEOTIDE SEQUENCE</scope>
</reference>
<reference evidence="1" key="2">
    <citation type="journal article" date="2015" name="Fish Shellfish Immunol.">
        <title>Early steps in the European eel (Anguilla anguilla)-Vibrio vulnificus interaction in the gills: Role of the RtxA13 toxin.</title>
        <authorList>
            <person name="Callol A."/>
            <person name="Pajuelo D."/>
            <person name="Ebbesson L."/>
            <person name="Teles M."/>
            <person name="MacKenzie S."/>
            <person name="Amaro C."/>
        </authorList>
    </citation>
    <scope>NUCLEOTIDE SEQUENCE</scope>
</reference>
<protein>
    <submittedName>
        <fullName evidence="1">Uncharacterized protein</fullName>
    </submittedName>
</protein>
<evidence type="ECO:0000313" key="1">
    <source>
        <dbReference type="EMBL" id="JAH40675.1"/>
    </source>
</evidence>